<evidence type="ECO:0000256" key="5">
    <source>
        <dbReference type="ARBA" id="ARBA00022840"/>
    </source>
</evidence>
<accession>A0A9P6SSP9</accession>
<dbReference type="SUPFAM" id="SSF47323">
    <property type="entry name" value="Anticodon-binding domain of a subclass of class I aminoacyl-tRNA synthetases"/>
    <property type="match status" value="1"/>
</dbReference>
<dbReference type="GO" id="GO:0005739">
    <property type="term" value="C:mitochondrion"/>
    <property type="evidence" value="ECO:0007669"/>
    <property type="project" value="UniProtKB-ARBA"/>
</dbReference>
<name>A0A9P6SSP9_9FUNG</name>
<evidence type="ECO:0000256" key="7">
    <source>
        <dbReference type="ARBA" id="ARBA00023146"/>
    </source>
</evidence>
<dbReference type="AlphaFoldDB" id="A0A9P6SSP9"/>
<evidence type="ECO:0000259" key="12">
    <source>
        <dbReference type="Pfam" id="PF09334"/>
    </source>
</evidence>
<evidence type="ECO:0000256" key="9">
    <source>
        <dbReference type="ARBA" id="ARBA00068817"/>
    </source>
</evidence>
<dbReference type="SUPFAM" id="SSF52374">
    <property type="entry name" value="Nucleotidylyl transferase"/>
    <property type="match status" value="1"/>
</dbReference>
<evidence type="ECO:0000256" key="4">
    <source>
        <dbReference type="ARBA" id="ARBA00022741"/>
    </source>
</evidence>
<dbReference type="InterPro" id="IPR014758">
    <property type="entry name" value="Met-tRNA_synth"/>
</dbReference>
<dbReference type="NCBIfam" id="TIGR00398">
    <property type="entry name" value="metG"/>
    <property type="match status" value="1"/>
</dbReference>
<evidence type="ECO:0000256" key="10">
    <source>
        <dbReference type="RuleBase" id="RU363039"/>
    </source>
</evidence>
<dbReference type="Pfam" id="PF09334">
    <property type="entry name" value="tRNA-synt_1g"/>
    <property type="match status" value="1"/>
</dbReference>
<dbReference type="InterPro" id="IPR009080">
    <property type="entry name" value="tRNAsynth_Ia_anticodon-bd"/>
</dbReference>
<keyword evidence="4 10" id="KW-0547">Nucleotide-binding</keyword>
<feature type="compositionally biased region" description="Pro residues" evidence="11">
    <location>
        <begin position="582"/>
        <end position="592"/>
    </location>
</feature>
<dbReference type="Gene3D" id="3.40.50.620">
    <property type="entry name" value="HUPs"/>
    <property type="match status" value="1"/>
</dbReference>
<keyword evidence="6 10" id="KW-0648">Protein biosynthesis</keyword>
<dbReference type="FunFam" id="2.170.220.10:FF:000001">
    <property type="entry name" value="methionine--tRNA ligase, mitochondrial"/>
    <property type="match status" value="1"/>
</dbReference>
<comment type="caution">
    <text evidence="14">The sequence shown here is derived from an EMBL/GenBank/DDBJ whole genome shotgun (WGS) entry which is preliminary data.</text>
</comment>
<dbReference type="PANTHER" id="PTHR43326">
    <property type="entry name" value="METHIONYL-TRNA SYNTHETASE"/>
    <property type="match status" value="1"/>
</dbReference>
<dbReference type="Gene3D" id="2.170.220.10">
    <property type="match status" value="1"/>
</dbReference>
<organism evidence="14 15">
    <name type="scientific">Modicella reniformis</name>
    <dbReference type="NCBI Taxonomy" id="1440133"/>
    <lineage>
        <taxon>Eukaryota</taxon>
        <taxon>Fungi</taxon>
        <taxon>Fungi incertae sedis</taxon>
        <taxon>Mucoromycota</taxon>
        <taxon>Mortierellomycotina</taxon>
        <taxon>Mortierellomycetes</taxon>
        <taxon>Mortierellales</taxon>
        <taxon>Mortierellaceae</taxon>
        <taxon>Modicella</taxon>
    </lineage>
</organism>
<evidence type="ECO:0000259" key="13">
    <source>
        <dbReference type="Pfam" id="PF19303"/>
    </source>
</evidence>
<dbReference type="EMBL" id="JAAAHW010000995">
    <property type="protein sequence ID" value="KAF9997489.1"/>
    <property type="molecule type" value="Genomic_DNA"/>
</dbReference>
<dbReference type="PRINTS" id="PR01041">
    <property type="entry name" value="TRNASYNTHMET"/>
</dbReference>
<evidence type="ECO:0000256" key="6">
    <source>
        <dbReference type="ARBA" id="ARBA00022917"/>
    </source>
</evidence>
<dbReference type="InterPro" id="IPR033911">
    <property type="entry name" value="MetRS_core"/>
</dbReference>
<keyword evidence="15" id="KW-1185">Reference proteome</keyword>
<evidence type="ECO:0000256" key="3">
    <source>
        <dbReference type="ARBA" id="ARBA00022598"/>
    </source>
</evidence>
<evidence type="ECO:0000256" key="2">
    <source>
        <dbReference type="ARBA" id="ARBA00012838"/>
    </source>
</evidence>
<feature type="region of interest" description="Disordered" evidence="11">
    <location>
        <begin position="568"/>
        <end position="592"/>
    </location>
</feature>
<evidence type="ECO:0000256" key="1">
    <source>
        <dbReference type="ARBA" id="ARBA00005594"/>
    </source>
</evidence>
<dbReference type="GO" id="GO:0006431">
    <property type="term" value="P:methionyl-tRNA aminoacylation"/>
    <property type="evidence" value="ECO:0007669"/>
    <property type="project" value="InterPro"/>
</dbReference>
<dbReference type="CDD" id="cd00814">
    <property type="entry name" value="MetRS_core"/>
    <property type="match status" value="1"/>
</dbReference>
<proteinExistence type="inferred from homology"/>
<gene>
    <name evidence="14" type="primary">MSM1</name>
    <name evidence="14" type="ORF">BGZ65_006932</name>
</gene>
<dbReference type="InterPro" id="IPR041872">
    <property type="entry name" value="Anticodon_Met"/>
</dbReference>
<dbReference type="OrthoDB" id="24670at2759"/>
<protein>
    <recommendedName>
        <fullName evidence="9">Probable methionine--tRNA ligase, mitochondrial</fullName>
        <ecNumber evidence="2">6.1.1.10</ecNumber>
    </recommendedName>
</protein>
<comment type="similarity">
    <text evidence="1 10">Belongs to the class-I aminoacyl-tRNA synthetase family.</text>
</comment>
<evidence type="ECO:0000256" key="11">
    <source>
        <dbReference type="SAM" id="MobiDB-lite"/>
    </source>
</evidence>
<reference evidence="14" key="1">
    <citation type="journal article" date="2020" name="Fungal Divers.">
        <title>Resolving the Mortierellaceae phylogeny through synthesis of multi-gene phylogenetics and phylogenomics.</title>
        <authorList>
            <person name="Vandepol N."/>
            <person name="Liber J."/>
            <person name="Desiro A."/>
            <person name="Na H."/>
            <person name="Kennedy M."/>
            <person name="Barry K."/>
            <person name="Grigoriev I.V."/>
            <person name="Miller A.N."/>
            <person name="O'Donnell K."/>
            <person name="Stajich J.E."/>
            <person name="Bonito G."/>
        </authorList>
    </citation>
    <scope>NUCLEOTIDE SEQUENCE</scope>
    <source>
        <strain evidence="14">MES-2147</strain>
    </source>
</reference>
<keyword evidence="3 10" id="KW-0436">Ligase</keyword>
<dbReference type="InterPro" id="IPR023457">
    <property type="entry name" value="Met-tRNA_synth_2"/>
</dbReference>
<dbReference type="Gene3D" id="1.10.730.10">
    <property type="entry name" value="Isoleucyl-tRNA Synthetase, Domain 1"/>
    <property type="match status" value="1"/>
</dbReference>
<dbReference type="CDD" id="cd07957">
    <property type="entry name" value="Anticodon_Ia_Met"/>
    <property type="match status" value="1"/>
</dbReference>
<dbReference type="InterPro" id="IPR015413">
    <property type="entry name" value="Methionyl/Leucyl_tRNA_Synth"/>
</dbReference>
<feature type="domain" description="Methionyl/Leucyl tRNA synthetase" evidence="12">
    <location>
        <begin position="59"/>
        <end position="433"/>
    </location>
</feature>
<sequence>MSRSVYLLGRLPRSSYQRTLSSTGYPALAALRRAQTRTTTTLFSTQQSTTLSDQTDKPYYITTPIFYVNAVPHIGHLHSAVLADTFKRYQELKGRKTILSTGTDEHGLKIQQAAEEAQVKEIELCDTVSQRFRDLFDAANISYTTFIRTTEPRHAVAVKELWDQLWDRGYIYKGKHEGWYSVSDEAFYPLSLVEEKNNEKTGEKYHVSTETGNLVEWTTEENYKFELSAFADKLSEWLDKDPDAIVPKSRHLEVQAWIKSGLSDLSISRPRSRLTWGLPIPGDDSHVMYVWMDALTNYLTTTGYPWKGNTSENQKDICGGGGGWPADVQVVGKDILRFHAVYWPAFLMAADLKVPKRIIAHAHWTQSKMKMSKSIGNVVDPFVAMKDFGTDTIRFYLMNDGRLADDSDYSTELVAERYRKLLVGQLGNLLNRSIAAALNPSRKVPRSPSLIDVHPDDKAVHLRLQILPKAFDTAMENYKTTQATQTIFEVLAEANVHFANNEPWKLVKDPASKDRLDTVLWYAMESVRLAALMLQPIMPTKSSEILDRLGVRGDERSWEFAQLGRGWEKDAESRSVVADEPVFPPPPTTKKH</sequence>
<comment type="catalytic activity">
    <reaction evidence="8">
        <text>tRNA(Met) + L-methionine + ATP = L-methionyl-tRNA(Met) + AMP + diphosphate</text>
        <dbReference type="Rhea" id="RHEA:13481"/>
        <dbReference type="Rhea" id="RHEA-COMP:9667"/>
        <dbReference type="Rhea" id="RHEA-COMP:9698"/>
        <dbReference type="ChEBI" id="CHEBI:30616"/>
        <dbReference type="ChEBI" id="CHEBI:33019"/>
        <dbReference type="ChEBI" id="CHEBI:57844"/>
        <dbReference type="ChEBI" id="CHEBI:78442"/>
        <dbReference type="ChEBI" id="CHEBI:78530"/>
        <dbReference type="ChEBI" id="CHEBI:456215"/>
        <dbReference type="EC" id="6.1.1.10"/>
    </reaction>
</comment>
<dbReference type="GO" id="GO:0004825">
    <property type="term" value="F:methionine-tRNA ligase activity"/>
    <property type="evidence" value="ECO:0007669"/>
    <property type="project" value="UniProtKB-EC"/>
</dbReference>
<dbReference type="EC" id="6.1.1.10" evidence="2"/>
<dbReference type="Proteomes" id="UP000749646">
    <property type="component" value="Unassembled WGS sequence"/>
</dbReference>
<feature type="domain" description="Methionyl-tRNA synthetase anticodon-binding" evidence="13">
    <location>
        <begin position="456"/>
        <end position="559"/>
    </location>
</feature>
<dbReference type="GO" id="GO:0005524">
    <property type="term" value="F:ATP binding"/>
    <property type="evidence" value="ECO:0007669"/>
    <property type="project" value="UniProtKB-KW"/>
</dbReference>
<evidence type="ECO:0000313" key="15">
    <source>
        <dbReference type="Proteomes" id="UP000749646"/>
    </source>
</evidence>
<evidence type="ECO:0000313" key="14">
    <source>
        <dbReference type="EMBL" id="KAF9997489.1"/>
    </source>
</evidence>
<keyword evidence="7 10" id="KW-0030">Aminoacyl-tRNA synthetase</keyword>
<dbReference type="Pfam" id="PF19303">
    <property type="entry name" value="Anticodon_3"/>
    <property type="match status" value="1"/>
</dbReference>
<evidence type="ECO:0000256" key="8">
    <source>
        <dbReference type="ARBA" id="ARBA00047364"/>
    </source>
</evidence>
<keyword evidence="5 10" id="KW-0067">ATP-binding</keyword>
<dbReference type="InterPro" id="IPR014729">
    <property type="entry name" value="Rossmann-like_a/b/a_fold"/>
</dbReference>
<dbReference type="PANTHER" id="PTHR43326:SF1">
    <property type="entry name" value="METHIONINE--TRNA LIGASE, MITOCHONDRIAL"/>
    <property type="match status" value="1"/>
</dbReference>